<dbReference type="SUPFAM" id="SSF56112">
    <property type="entry name" value="Protein kinase-like (PK-like)"/>
    <property type="match status" value="1"/>
</dbReference>
<feature type="region of interest" description="Disordered" evidence="1">
    <location>
        <begin position="482"/>
        <end position="501"/>
    </location>
</feature>
<dbReference type="PROSITE" id="PS50011">
    <property type="entry name" value="PROTEIN_KINASE_DOM"/>
    <property type="match status" value="1"/>
</dbReference>
<feature type="compositionally biased region" description="Polar residues" evidence="1">
    <location>
        <begin position="95"/>
        <end position="106"/>
    </location>
</feature>
<dbReference type="AlphaFoldDB" id="A0A7S2KUY3"/>
<evidence type="ECO:0000313" key="3">
    <source>
        <dbReference type="EMBL" id="CAD9587566.1"/>
    </source>
</evidence>
<proteinExistence type="predicted"/>
<evidence type="ECO:0000259" key="2">
    <source>
        <dbReference type="PROSITE" id="PS50011"/>
    </source>
</evidence>
<dbReference type="InterPro" id="IPR000719">
    <property type="entry name" value="Prot_kinase_dom"/>
</dbReference>
<dbReference type="GO" id="GO:0007165">
    <property type="term" value="P:signal transduction"/>
    <property type="evidence" value="ECO:0007669"/>
    <property type="project" value="TreeGrafter"/>
</dbReference>
<sequence length="525" mass="59052">MLEERVSATMREDLWMMKMNMDERLGYSTLLTHGNNAQDISSVPTFDANELHLGPLLGVGGFCAVSEIQAIKLKKGNVMTDSNNAPYGKNHPSRTESVATSQTTFPCSDIEDTDESNEPPSASEITQSSRVEMSLFAIRKGDARYAIKKIKDEIYDFARAIDDNDDEKFSSAFARMEARKKRDKFMSATLDLAVEAQYLAALSHPNLIKMRGVASCDPFSGNYFLILDRLYGTLDDKIQEWKNRIKSSGIGCIGKNKEDIKDIWLERLNASYGLAAALKHLHSHKIVYRDLKPENSGFDVRGDIKLFDLGLATELYPHLEVEEGLYQLTGHTGSLRYMAPEVRWSELYNLRADVYSYGLVFWQICALKRPFENYTREKVDRKVLKEGIRPKSQRSWFRRTAWYDMMQQLWAHDQADRPEFTTVCEWLASEIDIVSGDDIDGESTMKRLETRRSLNSIYARTASSSGRSSGGTGGMWRSLIRSKSSTERNSASSRSSRGFGLGLMGSSFFKSSAASIKPSAKAGGD</sequence>
<accession>A0A7S2KUY3</accession>
<feature type="compositionally biased region" description="Polar residues" evidence="1">
    <location>
        <begin position="118"/>
        <end position="128"/>
    </location>
</feature>
<dbReference type="InterPro" id="IPR011009">
    <property type="entry name" value="Kinase-like_dom_sf"/>
</dbReference>
<feature type="domain" description="Protein kinase" evidence="2">
    <location>
        <begin position="51"/>
        <end position="427"/>
    </location>
</feature>
<dbReference type="PANTHER" id="PTHR23257:SF958">
    <property type="entry name" value="SERINE_THREONINE-PROTEIN KINASE WNK4"/>
    <property type="match status" value="1"/>
</dbReference>
<dbReference type="Pfam" id="PF00069">
    <property type="entry name" value="Pkinase"/>
    <property type="match status" value="1"/>
</dbReference>
<feature type="region of interest" description="Disordered" evidence="1">
    <location>
        <begin position="81"/>
        <end position="128"/>
    </location>
</feature>
<gene>
    <name evidence="3" type="ORF">LDAN0321_LOCUS12296</name>
</gene>
<dbReference type="GO" id="GO:0005524">
    <property type="term" value="F:ATP binding"/>
    <property type="evidence" value="ECO:0007669"/>
    <property type="project" value="InterPro"/>
</dbReference>
<name>A0A7S2KUY3_9STRA</name>
<dbReference type="Gene3D" id="1.10.510.10">
    <property type="entry name" value="Transferase(Phosphotransferase) domain 1"/>
    <property type="match status" value="1"/>
</dbReference>
<evidence type="ECO:0000256" key="1">
    <source>
        <dbReference type="SAM" id="MobiDB-lite"/>
    </source>
</evidence>
<reference evidence="3" key="1">
    <citation type="submission" date="2021-01" db="EMBL/GenBank/DDBJ databases">
        <authorList>
            <person name="Corre E."/>
            <person name="Pelletier E."/>
            <person name="Niang G."/>
            <person name="Scheremetjew M."/>
            <person name="Finn R."/>
            <person name="Kale V."/>
            <person name="Holt S."/>
            <person name="Cochrane G."/>
            <person name="Meng A."/>
            <person name="Brown T."/>
            <person name="Cohen L."/>
        </authorList>
    </citation>
    <scope>NUCLEOTIDE SEQUENCE</scope>
    <source>
        <strain evidence="3">B650</strain>
    </source>
</reference>
<dbReference type="EMBL" id="HBGY01019381">
    <property type="protein sequence ID" value="CAD9587566.1"/>
    <property type="molecule type" value="Transcribed_RNA"/>
</dbReference>
<dbReference type="GO" id="GO:0004672">
    <property type="term" value="F:protein kinase activity"/>
    <property type="evidence" value="ECO:0007669"/>
    <property type="project" value="InterPro"/>
</dbReference>
<dbReference type="GO" id="GO:0005737">
    <property type="term" value="C:cytoplasm"/>
    <property type="evidence" value="ECO:0007669"/>
    <property type="project" value="TreeGrafter"/>
</dbReference>
<protein>
    <recommendedName>
        <fullName evidence="2">Protein kinase domain-containing protein</fullName>
    </recommendedName>
</protein>
<dbReference type="PANTHER" id="PTHR23257">
    <property type="entry name" value="SERINE-THREONINE PROTEIN KINASE"/>
    <property type="match status" value="1"/>
</dbReference>
<dbReference type="SMART" id="SM00220">
    <property type="entry name" value="S_TKc"/>
    <property type="match status" value="1"/>
</dbReference>
<dbReference type="InterPro" id="IPR050167">
    <property type="entry name" value="Ser_Thr_protein_kinase"/>
</dbReference>
<organism evidence="3">
    <name type="scientific">Leptocylindrus danicus</name>
    <dbReference type="NCBI Taxonomy" id="163516"/>
    <lineage>
        <taxon>Eukaryota</taxon>
        <taxon>Sar</taxon>
        <taxon>Stramenopiles</taxon>
        <taxon>Ochrophyta</taxon>
        <taxon>Bacillariophyta</taxon>
        <taxon>Coscinodiscophyceae</taxon>
        <taxon>Chaetocerotophycidae</taxon>
        <taxon>Leptocylindrales</taxon>
        <taxon>Leptocylindraceae</taxon>
        <taxon>Leptocylindrus</taxon>
    </lineage>
</organism>